<organism evidence="3">
    <name type="scientific">Tanacetum cinerariifolium</name>
    <name type="common">Dalmatian daisy</name>
    <name type="synonym">Chrysanthemum cinerariifolium</name>
    <dbReference type="NCBI Taxonomy" id="118510"/>
    <lineage>
        <taxon>Eukaryota</taxon>
        <taxon>Viridiplantae</taxon>
        <taxon>Streptophyta</taxon>
        <taxon>Embryophyta</taxon>
        <taxon>Tracheophyta</taxon>
        <taxon>Spermatophyta</taxon>
        <taxon>Magnoliopsida</taxon>
        <taxon>eudicotyledons</taxon>
        <taxon>Gunneridae</taxon>
        <taxon>Pentapetalae</taxon>
        <taxon>asterids</taxon>
        <taxon>campanulids</taxon>
        <taxon>Asterales</taxon>
        <taxon>Asteraceae</taxon>
        <taxon>Asteroideae</taxon>
        <taxon>Anthemideae</taxon>
        <taxon>Anthemidinae</taxon>
        <taxon>Tanacetum</taxon>
    </lineage>
</organism>
<proteinExistence type="predicted"/>
<evidence type="ECO:0000256" key="2">
    <source>
        <dbReference type="SAM" id="MobiDB-lite"/>
    </source>
</evidence>
<comment type="caution">
    <text evidence="3">The sequence shown here is derived from an EMBL/GenBank/DDBJ whole genome shotgun (WGS) entry which is preliminary data.</text>
</comment>
<feature type="region of interest" description="Disordered" evidence="2">
    <location>
        <begin position="866"/>
        <end position="949"/>
    </location>
</feature>
<dbReference type="EMBL" id="BKCJ010003249">
    <property type="protein sequence ID" value="GEU53919.1"/>
    <property type="molecule type" value="Genomic_DNA"/>
</dbReference>
<gene>
    <name evidence="3" type="ORF">Tci_025897</name>
</gene>
<reference evidence="3" key="1">
    <citation type="journal article" date="2019" name="Sci. Rep.">
        <title>Draft genome of Tanacetum cinerariifolium, the natural source of mosquito coil.</title>
        <authorList>
            <person name="Yamashiro T."/>
            <person name="Shiraishi A."/>
            <person name="Satake H."/>
            <person name="Nakayama K."/>
        </authorList>
    </citation>
    <scope>NUCLEOTIDE SEQUENCE</scope>
</reference>
<feature type="region of interest" description="Disordered" evidence="2">
    <location>
        <begin position="1093"/>
        <end position="1127"/>
    </location>
</feature>
<sequence>MPCAFFSQQLLFLTDNVFQAEDCDAFDSDVDEAPTAQTMFMANLSSADLVTDEAGPSYDSDILSEVQDHDHYQDVVCAHHEEHAMHDNVQLNHDVDSHADHTSDSNMIPYDQYVKDNAMPVVHSNVSSVPNDAFMMIYNDMYEPYAQSVSNTSGNTVVENSLTAELATYKEQVELYERRAKFELTEREQKINEKLRLVISDRNFKEETLKKELHSIKFQLASTINHNKSMVEEVTFLKKDFKQKENKYLEDFLDMKSLKEKKQLTPEQIFWSQDLTKLKSEALKEQTTVFRPIKALTVYPPNTPATLVPRVLPTKSQVKIHIFTLIQLFLEFDKTCKKRITPTGLTEGERGFEQTKECYLIEVISFFKTLKDNFEGIQKALTKEIKDVFEELEAEVAQNVVDRKHDAVERKNLLIANDNLIGECLSKEVFYVATNSELNVARFTEMHVANTIVEARCLELEAELANLRDKSHHDNQEELINCFSKLEHYKELYDSIKITRTKHIEQVTALTTENVNLKAQTQIPEKVNSVSKDHVKPKVIARGKYAIDVEPIVPRLRNNREAHLDYLRHLKESVETIRDIVPIGKRNCYLDVEKSQSNPIYKIVVDIMKHTNFFRAFTSSSTIPSIYIQQFWDTVDMTSQLGATGVSWMSSEHSQRLLICASRERHMGLKGQGLPCYKFFGASSLEPILIMLKGSGKNSPNPSIHSLKTKRNLAQHTHGKKKATLIVIPSIRFTKLIIYHHQRKHKFRPRPDSPLHLPNEEPVLGYLKFSAKGTKREVFGMPIPGSLITTDIQGASYYQEYLAKVAKHERLSIKKRKSVISLRSVDESMAEDVPEKEPRVDDKEADVQRALEESLKSMYDVPRGQLPPVVIREPESGKYQPLPEVPRKGKEKVIEEQVAHSDEESKEDVLRVDAGGQGEGQAGPDPDPGNPEASQPMPSPMVHPGSDREHVDLDVTDVSSQPPPEFGDLFFNDKPLEANNDKATVETKAESMVSVTIQQDTSSILPMKTPIIDLTSRPEAIDKVVMDAVDWTMQALLWNRFRDLPEADMKEILHQRMWETDSYKTHKDHMQLYEALEKLMNRDHSEELAKDLARARPSGASGSPGASGSSQVPPQPHPPPSTNQEDLQMDDDMALDEQAQLYDDEDIRNAYIPKVNLRQDWHNVSKPLPLCGPPGQVTIQSDFFFNKDLEYLRYGSKGSRPALSISKMKAAYYPDVGLEQIVPDQMWIEEEHTSEGDRRAVRTHIRILSVVSIEVFSMYGYDYMKKIVLRRMDLNEHVIAERDFKAVMFRDRYGVQMIMHFNEIYKFSDGMLQHVDEALDYRVKEFKINRMNPGLNISVMDPVTHKFNPLATQVDIEKVAVCSSLRSLKPKRTIESRAKRSSKIISLGHYSIMLSSSHTVKSKTDIKSPTHYPCVGFNSLVHSLRAFSTLRRSGLRTASTAAKPCQGESLEFYLITGSIYTDQQGTVVLATLFNESLESKVMRECCFVVERDAWLRGEFTRNSLDVLQGFSFFLQMGLTLILATLDGLDVDLLGDVIGEDDCDDDG</sequence>
<feature type="compositionally biased region" description="Basic and acidic residues" evidence="2">
    <location>
        <begin position="833"/>
        <end position="847"/>
    </location>
</feature>
<accession>A0A6L2KY58</accession>
<evidence type="ECO:0000313" key="3">
    <source>
        <dbReference type="EMBL" id="GEU53919.1"/>
    </source>
</evidence>
<feature type="coiled-coil region" evidence="1">
    <location>
        <begin position="159"/>
        <end position="186"/>
    </location>
</feature>
<feature type="coiled-coil region" evidence="1">
    <location>
        <begin position="450"/>
        <end position="477"/>
    </location>
</feature>
<feature type="compositionally biased region" description="Basic and acidic residues" evidence="2">
    <location>
        <begin position="885"/>
        <end position="911"/>
    </location>
</feature>
<name>A0A6L2KY58_TANCI</name>
<feature type="compositionally biased region" description="Low complexity" evidence="2">
    <location>
        <begin position="1095"/>
        <end position="1112"/>
    </location>
</feature>
<protein>
    <submittedName>
        <fullName evidence="3">Retrovirus-related Pol polyprotein from transposon TNT 1-94</fullName>
    </submittedName>
</protein>
<feature type="region of interest" description="Disordered" evidence="2">
    <location>
        <begin position="825"/>
        <end position="847"/>
    </location>
</feature>
<evidence type="ECO:0000256" key="1">
    <source>
        <dbReference type="SAM" id="Coils"/>
    </source>
</evidence>
<keyword evidence="1" id="KW-0175">Coiled coil</keyword>